<dbReference type="EMBL" id="MU273812">
    <property type="protein sequence ID" value="KAI0027965.1"/>
    <property type="molecule type" value="Genomic_DNA"/>
</dbReference>
<sequence>MPLEPESGLSHEPGPSTSPISIPFYYPTATLDGGGPHASAGDRARIFQELAREISIGKGKERELEPVPTLPPLSFEPARFDPEDLYPASPTTTGPSSFGSAFSAGLPSPSASHAGPSRRDPAPLAPLSRMPSRRRSLSNLSIHSTHSVTSRMKGKLRSASPARLVRRIFSKTDGVASMPVTPLTPKSAAELDLDGSASCFAPWRTRAPAATLDLNLDSILYDSQWLAAPYPLYGASSFPTAAVLLRAKGRSNSDPFPLSSVFDVVPPTLGADVFVPLEQALPSSTFMERVPRELQLQVLAFIVDLHVGEHAQRVCTGEWTALRAAKQKWVGHDQGVRELVRTGRVCKLWYSLVFDGQLWAALDLRAFPKVPASTILHIGRSAGAFVQSLHLSGNTGLQASTLEHLTNSLSVCRSPFVGETRLTTVNLAGCNALTTAALHYLLDRSPALVSLNVRGLLAVTNETCEVLARACPCLTVLNMSRCKSLSGLGIRLLTANALRDGSILALKDLRLSGMKGVTDGVLEDLGQAAPDLEVLDLSYCRDLHNSSLGAFVACMDDSNLVTTVVLSAREAGRDPSTGIHYRRRVTRLRHLSLSSCLLLTDDACANLAHAVPDLELLELAAIGTELKDDGLVLLLGTVPKLRKLDLEDAFDITDKVLQTLTQTGGTGPGRALEHLVISSALGLSNDAMLSFMRACPRLRVLEADSTRLSGATSREFVALARARATRDAVLVAVDCRAVGESVAKELTTTTRPRLGWRAYSARRLSYLDGADPDTAGLGVGQDECEPSRVVFKTFFGWQTVDAVTAARQKRKRNRREANASGETAASTEGDDIGTGSGTGRARWWAPGARRSSAAMLEMGTERDSCIVM</sequence>
<keyword evidence="2" id="KW-1185">Reference proteome</keyword>
<reference evidence="1" key="1">
    <citation type="submission" date="2021-02" db="EMBL/GenBank/DDBJ databases">
        <authorList>
            <consortium name="DOE Joint Genome Institute"/>
            <person name="Ahrendt S."/>
            <person name="Looney B.P."/>
            <person name="Miyauchi S."/>
            <person name="Morin E."/>
            <person name="Drula E."/>
            <person name="Courty P.E."/>
            <person name="Chicoki N."/>
            <person name="Fauchery L."/>
            <person name="Kohler A."/>
            <person name="Kuo A."/>
            <person name="Labutti K."/>
            <person name="Pangilinan J."/>
            <person name="Lipzen A."/>
            <person name="Riley R."/>
            <person name="Andreopoulos W."/>
            <person name="He G."/>
            <person name="Johnson J."/>
            <person name="Barry K.W."/>
            <person name="Grigoriev I.V."/>
            <person name="Nagy L."/>
            <person name="Hibbett D."/>
            <person name="Henrissat B."/>
            <person name="Matheny P.B."/>
            <person name="Labbe J."/>
            <person name="Martin F."/>
        </authorList>
    </citation>
    <scope>NUCLEOTIDE SEQUENCE</scope>
    <source>
        <strain evidence="1">EC-137</strain>
    </source>
</reference>
<proteinExistence type="predicted"/>
<comment type="caution">
    <text evidence="1">The sequence shown here is derived from an EMBL/GenBank/DDBJ whole genome shotgun (WGS) entry which is preliminary data.</text>
</comment>
<accession>A0ACB8Q832</accession>
<evidence type="ECO:0000313" key="2">
    <source>
        <dbReference type="Proteomes" id="UP000814128"/>
    </source>
</evidence>
<organism evidence="1 2">
    <name type="scientific">Vararia minispora EC-137</name>
    <dbReference type="NCBI Taxonomy" id="1314806"/>
    <lineage>
        <taxon>Eukaryota</taxon>
        <taxon>Fungi</taxon>
        <taxon>Dikarya</taxon>
        <taxon>Basidiomycota</taxon>
        <taxon>Agaricomycotina</taxon>
        <taxon>Agaricomycetes</taxon>
        <taxon>Russulales</taxon>
        <taxon>Lachnocladiaceae</taxon>
        <taxon>Vararia</taxon>
    </lineage>
</organism>
<reference evidence="1" key="2">
    <citation type="journal article" date="2022" name="New Phytol.">
        <title>Evolutionary transition to the ectomycorrhizal habit in the genomes of a hyperdiverse lineage of mushroom-forming fungi.</title>
        <authorList>
            <person name="Looney B."/>
            <person name="Miyauchi S."/>
            <person name="Morin E."/>
            <person name="Drula E."/>
            <person name="Courty P.E."/>
            <person name="Kohler A."/>
            <person name="Kuo A."/>
            <person name="LaButti K."/>
            <person name="Pangilinan J."/>
            <person name="Lipzen A."/>
            <person name="Riley R."/>
            <person name="Andreopoulos W."/>
            <person name="He G."/>
            <person name="Johnson J."/>
            <person name="Nolan M."/>
            <person name="Tritt A."/>
            <person name="Barry K.W."/>
            <person name="Grigoriev I.V."/>
            <person name="Nagy L.G."/>
            <person name="Hibbett D."/>
            <person name="Henrissat B."/>
            <person name="Matheny P.B."/>
            <person name="Labbe J."/>
            <person name="Martin F.M."/>
        </authorList>
    </citation>
    <scope>NUCLEOTIDE SEQUENCE</scope>
    <source>
        <strain evidence="1">EC-137</strain>
    </source>
</reference>
<gene>
    <name evidence="1" type="ORF">K488DRAFT_59981</name>
</gene>
<name>A0ACB8Q832_9AGAM</name>
<protein>
    <submittedName>
        <fullName evidence="1">Uncharacterized protein</fullName>
    </submittedName>
</protein>
<evidence type="ECO:0000313" key="1">
    <source>
        <dbReference type="EMBL" id="KAI0027965.1"/>
    </source>
</evidence>
<dbReference type="Proteomes" id="UP000814128">
    <property type="component" value="Unassembled WGS sequence"/>
</dbReference>